<reference evidence="13 14" key="1">
    <citation type="submission" date="2018-11" db="EMBL/GenBank/DDBJ databases">
        <title>Genome sequence of Saitozyma podzolica DSM 27192.</title>
        <authorList>
            <person name="Aliyu H."/>
            <person name="Gorte O."/>
            <person name="Ochsenreither K."/>
        </authorList>
    </citation>
    <scope>NUCLEOTIDE SEQUENCE [LARGE SCALE GENOMIC DNA]</scope>
    <source>
        <strain evidence="13 14">DSM 27192</strain>
    </source>
</reference>
<keyword evidence="3" id="KW-0679">Respiratory chain</keyword>
<dbReference type="GO" id="GO:0005743">
    <property type="term" value="C:mitochondrial inner membrane"/>
    <property type="evidence" value="ECO:0007669"/>
    <property type="project" value="UniProtKB-SubCell"/>
</dbReference>
<keyword evidence="8" id="KW-0472">Membrane</keyword>
<dbReference type="GO" id="GO:0046872">
    <property type="term" value="F:metal ion binding"/>
    <property type="evidence" value="ECO:0007669"/>
    <property type="project" value="InterPro"/>
</dbReference>
<evidence type="ECO:0000313" key="14">
    <source>
        <dbReference type="Proteomes" id="UP000279259"/>
    </source>
</evidence>
<dbReference type="PANTHER" id="PTHR11851:SF209">
    <property type="entry name" value="CYTOCHROME B-C1 COMPLEX SUBUNIT 2, MITOCHONDRIAL"/>
    <property type="match status" value="1"/>
</dbReference>
<dbReference type="Pfam" id="PF00675">
    <property type="entry name" value="Peptidase_M16"/>
    <property type="match status" value="1"/>
</dbReference>
<keyword evidence="7" id="KW-0496">Mitochondrion</keyword>
<comment type="similarity">
    <text evidence="9">Belongs to the peptidase M16 family. UQCRC2/QCR2 subfamily.</text>
</comment>
<dbReference type="Gene3D" id="3.30.830.10">
    <property type="entry name" value="Metalloenzyme, LuxS/M16 peptidase-like"/>
    <property type="match status" value="2"/>
</dbReference>
<dbReference type="STRING" id="1890683.A0A427Y7Y3"/>
<evidence type="ECO:0000256" key="9">
    <source>
        <dbReference type="ARBA" id="ARBA00038146"/>
    </source>
</evidence>
<evidence type="ECO:0000256" key="10">
    <source>
        <dbReference type="ARBA" id="ARBA00040751"/>
    </source>
</evidence>
<keyword evidence="6" id="KW-0249">Electron transport</keyword>
<keyword evidence="5" id="KW-0809">Transit peptide</keyword>
<evidence type="ECO:0000256" key="1">
    <source>
        <dbReference type="ARBA" id="ARBA00004443"/>
    </source>
</evidence>
<dbReference type="InterPro" id="IPR007863">
    <property type="entry name" value="Peptidase_M16_C"/>
</dbReference>
<evidence type="ECO:0000313" key="13">
    <source>
        <dbReference type="EMBL" id="RSH87202.1"/>
    </source>
</evidence>
<name>A0A427Y7Y3_9TREE</name>
<dbReference type="Proteomes" id="UP000279259">
    <property type="component" value="Unassembled WGS sequence"/>
</dbReference>
<protein>
    <recommendedName>
        <fullName evidence="10">Cytochrome b-c1 complex subunit 2, mitochondrial</fullName>
    </recommendedName>
</protein>
<evidence type="ECO:0000256" key="2">
    <source>
        <dbReference type="ARBA" id="ARBA00022448"/>
    </source>
</evidence>
<evidence type="ECO:0000256" key="7">
    <source>
        <dbReference type="ARBA" id="ARBA00023128"/>
    </source>
</evidence>
<dbReference type="InterPro" id="IPR011765">
    <property type="entry name" value="Pept_M16_N"/>
</dbReference>
<proteinExistence type="inferred from homology"/>
<dbReference type="InterPro" id="IPR011249">
    <property type="entry name" value="Metalloenz_LuxS/M16"/>
</dbReference>
<evidence type="ECO:0000259" key="12">
    <source>
        <dbReference type="Pfam" id="PF05193"/>
    </source>
</evidence>
<evidence type="ECO:0000256" key="8">
    <source>
        <dbReference type="ARBA" id="ARBA00023136"/>
    </source>
</evidence>
<dbReference type="FunFam" id="3.30.830.10:FF:000039">
    <property type="entry name" value="Ubiquinol-cytochrome c reductase core subunit 2"/>
    <property type="match status" value="1"/>
</dbReference>
<evidence type="ECO:0000256" key="3">
    <source>
        <dbReference type="ARBA" id="ARBA00022660"/>
    </source>
</evidence>
<sequence>MSLLTRLSRGRAPATSALKRAYASVADASGVKVAAVEGGAPPATASVTVVVKAGSRYETQPGVAHVLKSFAFKSTDAGSALKTAREAELYGGVLSAALSREHLFLTAEFLRGDEAHFLNVLASVLSSTHFYPHEYAELVLPTIQAESLSALASPTTLALDLAHSTAFRRGLGNSLFASPHSPVSAADVKSFAQKAFAKSNIAVLGAGLSTDQLAKAVQSAFGSGSATGSSGLSGGSTTYYGGEQRVPLDVHAGPSAQPTLVIAYGSTGAPSADLKALPHLLGGVSALKWTPGSTPLSLAADKVPGASAKAFLLPYSDASLFGVVVTAPTSEGVAAVAKDVAAAIKAAGSAKDEEVKRAVAKAKFADATVLESSAGLIATAGASLFSGSIPSPDSSFAALQKVSASSIGKAASDLFKQKPTVVAVGDLNVLPYADELGL</sequence>
<dbReference type="OrthoDB" id="6369905at2759"/>
<evidence type="ECO:0000256" key="4">
    <source>
        <dbReference type="ARBA" id="ARBA00022792"/>
    </source>
</evidence>
<comment type="caution">
    <text evidence="13">The sequence shown here is derived from an EMBL/GenBank/DDBJ whole genome shotgun (WGS) entry which is preliminary data.</text>
</comment>
<accession>A0A427Y7Y3</accession>
<evidence type="ECO:0000259" key="11">
    <source>
        <dbReference type="Pfam" id="PF00675"/>
    </source>
</evidence>
<dbReference type="AlphaFoldDB" id="A0A427Y7Y3"/>
<comment type="subcellular location">
    <subcellularLocation>
        <location evidence="1">Mitochondrion inner membrane</location>
        <topology evidence="1">Peripheral membrane protein</topology>
        <orientation evidence="1">Matrix side</orientation>
    </subcellularLocation>
</comment>
<keyword evidence="2" id="KW-0813">Transport</keyword>
<evidence type="ECO:0000256" key="6">
    <source>
        <dbReference type="ARBA" id="ARBA00022982"/>
    </source>
</evidence>
<evidence type="ECO:0000256" key="5">
    <source>
        <dbReference type="ARBA" id="ARBA00022946"/>
    </source>
</evidence>
<feature type="domain" description="Peptidase M16 C-terminal" evidence="12">
    <location>
        <begin position="183"/>
        <end position="360"/>
    </location>
</feature>
<dbReference type="SUPFAM" id="SSF63411">
    <property type="entry name" value="LuxS/MPP-like metallohydrolase"/>
    <property type="match status" value="2"/>
</dbReference>
<dbReference type="Pfam" id="PF05193">
    <property type="entry name" value="Peptidase_M16_C"/>
    <property type="match status" value="1"/>
</dbReference>
<gene>
    <name evidence="13" type="primary">QCR2</name>
    <name evidence="13" type="ORF">EHS25_003111</name>
</gene>
<dbReference type="FunFam" id="3.30.830.10:FF:000021">
    <property type="entry name" value="Cytochrome b-c1 complex subunit 2"/>
    <property type="match status" value="1"/>
</dbReference>
<organism evidence="13 14">
    <name type="scientific">Saitozyma podzolica</name>
    <dbReference type="NCBI Taxonomy" id="1890683"/>
    <lineage>
        <taxon>Eukaryota</taxon>
        <taxon>Fungi</taxon>
        <taxon>Dikarya</taxon>
        <taxon>Basidiomycota</taxon>
        <taxon>Agaricomycotina</taxon>
        <taxon>Tremellomycetes</taxon>
        <taxon>Tremellales</taxon>
        <taxon>Trimorphomycetaceae</taxon>
        <taxon>Saitozyma</taxon>
    </lineage>
</organism>
<dbReference type="InterPro" id="IPR050361">
    <property type="entry name" value="MPP/UQCRC_Complex"/>
</dbReference>
<keyword evidence="4" id="KW-0999">Mitochondrion inner membrane</keyword>
<feature type="domain" description="Peptidase M16 N-terminal" evidence="11">
    <location>
        <begin position="40"/>
        <end position="176"/>
    </location>
</feature>
<keyword evidence="14" id="KW-1185">Reference proteome</keyword>
<dbReference type="PANTHER" id="PTHR11851">
    <property type="entry name" value="METALLOPROTEASE"/>
    <property type="match status" value="1"/>
</dbReference>
<dbReference type="EMBL" id="RSCD01000017">
    <property type="protein sequence ID" value="RSH87202.1"/>
    <property type="molecule type" value="Genomic_DNA"/>
</dbReference>